<keyword evidence="2" id="KW-1185">Reference proteome</keyword>
<dbReference type="Proteomes" id="UP001218218">
    <property type="component" value="Unassembled WGS sequence"/>
</dbReference>
<evidence type="ECO:0000313" key="2">
    <source>
        <dbReference type="Proteomes" id="UP001218218"/>
    </source>
</evidence>
<proteinExistence type="predicted"/>
<organism evidence="1 2">
    <name type="scientific">Mycena albidolilacea</name>
    <dbReference type="NCBI Taxonomy" id="1033008"/>
    <lineage>
        <taxon>Eukaryota</taxon>
        <taxon>Fungi</taxon>
        <taxon>Dikarya</taxon>
        <taxon>Basidiomycota</taxon>
        <taxon>Agaricomycotina</taxon>
        <taxon>Agaricomycetes</taxon>
        <taxon>Agaricomycetidae</taxon>
        <taxon>Agaricales</taxon>
        <taxon>Marasmiineae</taxon>
        <taxon>Mycenaceae</taxon>
        <taxon>Mycena</taxon>
    </lineage>
</organism>
<reference evidence="1" key="1">
    <citation type="submission" date="2023-03" db="EMBL/GenBank/DDBJ databases">
        <title>Massive genome expansion in bonnet fungi (Mycena s.s.) driven by repeated elements and novel gene families across ecological guilds.</title>
        <authorList>
            <consortium name="Lawrence Berkeley National Laboratory"/>
            <person name="Harder C.B."/>
            <person name="Miyauchi S."/>
            <person name="Viragh M."/>
            <person name="Kuo A."/>
            <person name="Thoen E."/>
            <person name="Andreopoulos B."/>
            <person name="Lu D."/>
            <person name="Skrede I."/>
            <person name="Drula E."/>
            <person name="Henrissat B."/>
            <person name="Morin E."/>
            <person name="Kohler A."/>
            <person name="Barry K."/>
            <person name="LaButti K."/>
            <person name="Morin E."/>
            <person name="Salamov A."/>
            <person name="Lipzen A."/>
            <person name="Mereny Z."/>
            <person name="Hegedus B."/>
            <person name="Baldrian P."/>
            <person name="Stursova M."/>
            <person name="Weitz H."/>
            <person name="Taylor A."/>
            <person name="Grigoriev I.V."/>
            <person name="Nagy L.G."/>
            <person name="Martin F."/>
            <person name="Kauserud H."/>
        </authorList>
    </citation>
    <scope>NUCLEOTIDE SEQUENCE</scope>
    <source>
        <strain evidence="1">CBHHK002</strain>
    </source>
</reference>
<name>A0AAD7E9B8_9AGAR</name>
<sequence>MDEWEVAGFLDRLKHRLTFASLYCDKKDRTAFTQLFKELFDTIHLVTGEQLKIHPFYPDGNCRVVIMDGEVPQAQAFGDFLSEYNNPEISNIYTRNHIDELGPHIPQPVISRLRSIMGLQTQVEIDEWHQFCTEQTEPAIANWYAHKLANPWILPSINKFLSRITPGDRDITPNHSNYVETAHAGRNAETSVGVGLLTAILQAKERDNIKARELAQILHEGVMGNRWNGSAEREKLSSQCKTWKMRSATIRNDQLTNYETLKAERDSGVAENKASLARQKELEFQIKALQADIALDKHRTDLPAQVLSLRRDIMEEKALRSEWGL</sequence>
<dbReference type="AlphaFoldDB" id="A0AAD7E9B8"/>
<gene>
    <name evidence="1" type="ORF">DFH08DRAFT_759287</name>
</gene>
<comment type="caution">
    <text evidence="1">The sequence shown here is derived from an EMBL/GenBank/DDBJ whole genome shotgun (WGS) entry which is preliminary data.</text>
</comment>
<protein>
    <submittedName>
        <fullName evidence="1">Uncharacterized protein</fullName>
    </submittedName>
</protein>
<accession>A0AAD7E9B8</accession>
<dbReference type="EMBL" id="JARIHO010000111">
    <property type="protein sequence ID" value="KAJ7302804.1"/>
    <property type="molecule type" value="Genomic_DNA"/>
</dbReference>
<evidence type="ECO:0000313" key="1">
    <source>
        <dbReference type="EMBL" id="KAJ7302804.1"/>
    </source>
</evidence>